<dbReference type="AlphaFoldDB" id="A0A4Y2KUM1"/>
<evidence type="ECO:0000313" key="1">
    <source>
        <dbReference type="EMBL" id="GBN06041.1"/>
    </source>
</evidence>
<accession>A0A4Y2KUM1</accession>
<gene>
    <name evidence="1" type="ORF">AVEN_262544_1</name>
</gene>
<proteinExistence type="predicted"/>
<dbReference type="Proteomes" id="UP000499080">
    <property type="component" value="Unassembled WGS sequence"/>
</dbReference>
<organism evidence="1 2">
    <name type="scientific">Araneus ventricosus</name>
    <name type="common">Orbweaver spider</name>
    <name type="synonym">Epeira ventricosa</name>
    <dbReference type="NCBI Taxonomy" id="182803"/>
    <lineage>
        <taxon>Eukaryota</taxon>
        <taxon>Metazoa</taxon>
        <taxon>Ecdysozoa</taxon>
        <taxon>Arthropoda</taxon>
        <taxon>Chelicerata</taxon>
        <taxon>Arachnida</taxon>
        <taxon>Araneae</taxon>
        <taxon>Araneomorphae</taxon>
        <taxon>Entelegynae</taxon>
        <taxon>Araneoidea</taxon>
        <taxon>Araneidae</taxon>
        <taxon>Araneus</taxon>
    </lineage>
</organism>
<sequence length="98" mass="11386">MLLTTLSSFLQKWMFNYTTDNPPGLLTTVQNALERWLVFFSDVIFLLSRIPLFRQHEQFETPRQSYLAPIILDKIKEVSLDMEAMLGSYTSKVSPRGL</sequence>
<name>A0A4Y2KUM1_ARAVE</name>
<keyword evidence="2" id="KW-1185">Reference proteome</keyword>
<dbReference type="EMBL" id="BGPR01005024">
    <property type="protein sequence ID" value="GBN06041.1"/>
    <property type="molecule type" value="Genomic_DNA"/>
</dbReference>
<evidence type="ECO:0000313" key="2">
    <source>
        <dbReference type="Proteomes" id="UP000499080"/>
    </source>
</evidence>
<comment type="caution">
    <text evidence="1">The sequence shown here is derived from an EMBL/GenBank/DDBJ whole genome shotgun (WGS) entry which is preliminary data.</text>
</comment>
<reference evidence="1 2" key="1">
    <citation type="journal article" date="2019" name="Sci. Rep.">
        <title>Orb-weaving spider Araneus ventricosus genome elucidates the spidroin gene catalogue.</title>
        <authorList>
            <person name="Kono N."/>
            <person name="Nakamura H."/>
            <person name="Ohtoshi R."/>
            <person name="Moran D.A.P."/>
            <person name="Shinohara A."/>
            <person name="Yoshida Y."/>
            <person name="Fujiwara M."/>
            <person name="Mori M."/>
            <person name="Tomita M."/>
            <person name="Arakawa K."/>
        </authorList>
    </citation>
    <scope>NUCLEOTIDE SEQUENCE [LARGE SCALE GENOMIC DNA]</scope>
</reference>
<protein>
    <submittedName>
        <fullName evidence="1">Uncharacterized protein</fullName>
    </submittedName>
</protein>